<dbReference type="EMBL" id="CAFBNB010000006">
    <property type="protein sequence ID" value="CAB4917652.1"/>
    <property type="molecule type" value="Genomic_DNA"/>
</dbReference>
<feature type="domain" description="HTH gntR-type" evidence="4">
    <location>
        <begin position="13"/>
        <end position="80"/>
    </location>
</feature>
<dbReference type="Pfam" id="PF00392">
    <property type="entry name" value="GntR"/>
    <property type="match status" value="1"/>
</dbReference>
<keyword evidence="1" id="KW-0805">Transcription regulation</keyword>
<sequence length="224" mass="25479">MTLKEDAIKPHTPSMVERIAASIRDSIYSGELKPGTAIRQQALAVSLDVSRIPVREALRQLESEGLVVRKPNSGVKVAVLDFQEYSDIYKLRERVEPLAISESIPNMTPAQKAETGRLLAELHELVGDPAAFLEADRRFHLSCYVGASRIITKMVEGFWNTTQRHRRLLLATYSTADFGWTNWEHRLIYNCIVSGNTRAAEEAIRMHIERTRLRLAEHPDLFDR</sequence>
<organism evidence="5">
    <name type="scientific">freshwater metagenome</name>
    <dbReference type="NCBI Taxonomy" id="449393"/>
    <lineage>
        <taxon>unclassified sequences</taxon>
        <taxon>metagenomes</taxon>
        <taxon>ecological metagenomes</taxon>
    </lineage>
</organism>
<proteinExistence type="predicted"/>
<gene>
    <name evidence="5" type="ORF">UFOPK3720_00057</name>
</gene>
<dbReference type="SMART" id="SM00895">
    <property type="entry name" value="FCD"/>
    <property type="match status" value="1"/>
</dbReference>
<dbReference type="InterPro" id="IPR011711">
    <property type="entry name" value="GntR_C"/>
</dbReference>
<dbReference type="GO" id="GO:0003700">
    <property type="term" value="F:DNA-binding transcription factor activity"/>
    <property type="evidence" value="ECO:0007669"/>
    <property type="project" value="InterPro"/>
</dbReference>
<dbReference type="GO" id="GO:0003677">
    <property type="term" value="F:DNA binding"/>
    <property type="evidence" value="ECO:0007669"/>
    <property type="project" value="UniProtKB-KW"/>
</dbReference>
<protein>
    <submittedName>
        <fullName evidence="5">Unannotated protein</fullName>
    </submittedName>
</protein>
<keyword evidence="2" id="KW-0238">DNA-binding</keyword>
<dbReference type="InterPro" id="IPR036390">
    <property type="entry name" value="WH_DNA-bd_sf"/>
</dbReference>
<dbReference type="PANTHER" id="PTHR43537">
    <property type="entry name" value="TRANSCRIPTIONAL REGULATOR, GNTR FAMILY"/>
    <property type="match status" value="1"/>
</dbReference>
<dbReference type="InterPro" id="IPR000524">
    <property type="entry name" value="Tscrpt_reg_HTH_GntR"/>
</dbReference>
<dbReference type="InterPro" id="IPR036388">
    <property type="entry name" value="WH-like_DNA-bd_sf"/>
</dbReference>
<dbReference type="SMART" id="SM00345">
    <property type="entry name" value="HTH_GNTR"/>
    <property type="match status" value="1"/>
</dbReference>
<dbReference type="Pfam" id="PF07729">
    <property type="entry name" value="FCD"/>
    <property type="match status" value="1"/>
</dbReference>
<dbReference type="PROSITE" id="PS50949">
    <property type="entry name" value="HTH_GNTR"/>
    <property type="match status" value="1"/>
</dbReference>
<accession>A0A6J7HDE7</accession>
<dbReference type="AlphaFoldDB" id="A0A6J7HDE7"/>
<evidence type="ECO:0000256" key="3">
    <source>
        <dbReference type="ARBA" id="ARBA00023163"/>
    </source>
</evidence>
<keyword evidence="3" id="KW-0804">Transcription</keyword>
<evidence type="ECO:0000256" key="2">
    <source>
        <dbReference type="ARBA" id="ARBA00023125"/>
    </source>
</evidence>
<dbReference type="PANTHER" id="PTHR43537:SF49">
    <property type="entry name" value="TRANSCRIPTIONAL REGULATORY PROTEIN"/>
    <property type="match status" value="1"/>
</dbReference>
<dbReference type="PRINTS" id="PR00035">
    <property type="entry name" value="HTHGNTR"/>
</dbReference>
<dbReference type="SUPFAM" id="SSF46785">
    <property type="entry name" value="Winged helix' DNA-binding domain"/>
    <property type="match status" value="1"/>
</dbReference>
<dbReference type="Gene3D" id="1.10.10.10">
    <property type="entry name" value="Winged helix-like DNA-binding domain superfamily/Winged helix DNA-binding domain"/>
    <property type="match status" value="1"/>
</dbReference>
<name>A0A6J7HDE7_9ZZZZ</name>
<reference evidence="5" key="1">
    <citation type="submission" date="2020-05" db="EMBL/GenBank/DDBJ databases">
        <authorList>
            <person name="Chiriac C."/>
            <person name="Salcher M."/>
            <person name="Ghai R."/>
            <person name="Kavagutti S V."/>
        </authorList>
    </citation>
    <scope>NUCLEOTIDE SEQUENCE</scope>
</reference>
<dbReference type="InterPro" id="IPR008920">
    <property type="entry name" value="TF_FadR/GntR_C"/>
</dbReference>
<dbReference type="Gene3D" id="1.20.120.530">
    <property type="entry name" value="GntR ligand-binding domain-like"/>
    <property type="match status" value="1"/>
</dbReference>
<dbReference type="CDD" id="cd07377">
    <property type="entry name" value="WHTH_GntR"/>
    <property type="match status" value="1"/>
</dbReference>
<evidence type="ECO:0000313" key="5">
    <source>
        <dbReference type="EMBL" id="CAB4917652.1"/>
    </source>
</evidence>
<evidence type="ECO:0000256" key="1">
    <source>
        <dbReference type="ARBA" id="ARBA00023015"/>
    </source>
</evidence>
<dbReference type="SUPFAM" id="SSF48008">
    <property type="entry name" value="GntR ligand-binding domain-like"/>
    <property type="match status" value="1"/>
</dbReference>
<evidence type="ECO:0000259" key="4">
    <source>
        <dbReference type="PROSITE" id="PS50949"/>
    </source>
</evidence>